<gene>
    <name evidence="1" type="ORF">AU255_07955</name>
</gene>
<evidence type="ECO:0000313" key="2">
    <source>
        <dbReference type="Proteomes" id="UP000191980"/>
    </source>
</evidence>
<dbReference type="AlphaFoldDB" id="A0A1V8M869"/>
<dbReference type="EMBL" id="LPUF01000001">
    <property type="protein sequence ID" value="OQK17784.1"/>
    <property type="molecule type" value="Genomic_DNA"/>
</dbReference>
<proteinExistence type="predicted"/>
<accession>A0A1V8M869</accession>
<name>A0A1V8M869_9GAMM</name>
<keyword evidence="2" id="KW-1185">Reference proteome</keyword>
<comment type="caution">
    <text evidence="1">The sequence shown here is derived from an EMBL/GenBank/DDBJ whole genome shotgun (WGS) entry which is preliminary data.</text>
</comment>
<evidence type="ECO:0000313" key="1">
    <source>
        <dbReference type="EMBL" id="OQK17784.1"/>
    </source>
</evidence>
<protein>
    <submittedName>
        <fullName evidence="1">Uncharacterized protein</fullName>
    </submittedName>
</protein>
<organism evidence="1 2">
    <name type="scientific">Methyloprofundus sedimenti</name>
    <dbReference type="NCBI Taxonomy" id="1420851"/>
    <lineage>
        <taxon>Bacteria</taxon>
        <taxon>Pseudomonadati</taxon>
        <taxon>Pseudomonadota</taxon>
        <taxon>Gammaproteobacteria</taxon>
        <taxon>Methylococcales</taxon>
        <taxon>Methylococcaceae</taxon>
        <taxon>Methyloprofundus</taxon>
    </lineage>
</organism>
<reference evidence="1 2" key="1">
    <citation type="submission" date="2015-12" db="EMBL/GenBank/DDBJ databases">
        <authorList>
            <person name="Shamseldin A."/>
            <person name="Moawad H."/>
            <person name="Abd El-Rahim W.M."/>
            <person name="Sadowsky M.J."/>
        </authorList>
    </citation>
    <scope>NUCLEOTIDE SEQUENCE [LARGE SCALE GENOMIC DNA]</scope>
    <source>
        <strain evidence="1 2">WF1</strain>
    </source>
</reference>
<sequence>MREYPLHTLLNTLLANLCKHYNLPSQQNRYAYYYLAELCEPELQRVIFLGDAPLYDTDYKLFKDQYNI</sequence>
<dbReference type="Proteomes" id="UP000191980">
    <property type="component" value="Unassembled WGS sequence"/>
</dbReference>